<dbReference type="SUPFAM" id="SSF48557">
    <property type="entry name" value="L-aspartase-like"/>
    <property type="match status" value="1"/>
</dbReference>
<dbReference type="PRINTS" id="PR00149">
    <property type="entry name" value="FUMRATELYASE"/>
</dbReference>
<gene>
    <name evidence="4" type="primary">pcaB</name>
    <name evidence="4" type="ORF">ER308_13630</name>
</gene>
<organism evidence="4 5">
    <name type="scientific">Egibacter rhizosphaerae</name>
    <dbReference type="NCBI Taxonomy" id="1670831"/>
    <lineage>
        <taxon>Bacteria</taxon>
        <taxon>Bacillati</taxon>
        <taxon>Actinomycetota</taxon>
        <taxon>Nitriliruptoria</taxon>
        <taxon>Egibacterales</taxon>
        <taxon>Egibacteraceae</taxon>
        <taxon>Egibacter</taxon>
    </lineage>
</organism>
<keyword evidence="4" id="KW-0413">Isomerase</keyword>
<protein>
    <submittedName>
        <fullName evidence="4">3-carboxy-cis,cis-muconate cycloisomerase</fullName>
        <ecNumber evidence="4">5.5.1.2</ecNumber>
    </submittedName>
</protein>
<evidence type="ECO:0000256" key="2">
    <source>
        <dbReference type="ARBA" id="ARBA00034772"/>
    </source>
</evidence>
<evidence type="ECO:0000259" key="3">
    <source>
        <dbReference type="SMART" id="SM00998"/>
    </source>
</evidence>
<dbReference type="PANTHER" id="PTHR43172">
    <property type="entry name" value="ADENYLOSUCCINATE LYASE"/>
    <property type="match status" value="1"/>
</dbReference>
<dbReference type="AlphaFoldDB" id="A0A411YHA5"/>
<reference evidence="4 5" key="1">
    <citation type="submission" date="2019-01" db="EMBL/GenBank/DDBJ databases">
        <title>Egibacter rhizosphaerae EGI 80759T.</title>
        <authorList>
            <person name="Chen D.-D."/>
            <person name="Tian Y."/>
            <person name="Jiao J.-Y."/>
            <person name="Zhang X.-T."/>
            <person name="Zhang Y.-G."/>
            <person name="Zhang Y."/>
            <person name="Xiao M."/>
            <person name="Shu W.-S."/>
            <person name="Li W.-J."/>
        </authorList>
    </citation>
    <scope>NUCLEOTIDE SEQUENCE [LARGE SCALE GENOMIC DNA]</scope>
    <source>
        <strain evidence="4 5">EGI 80759</strain>
    </source>
</reference>
<dbReference type="CDD" id="cd01597">
    <property type="entry name" value="pCLME"/>
    <property type="match status" value="1"/>
</dbReference>
<evidence type="ECO:0000313" key="4">
    <source>
        <dbReference type="EMBL" id="QBI20501.1"/>
    </source>
</evidence>
<keyword evidence="1" id="KW-0456">Lyase</keyword>
<dbReference type="KEGG" id="erz:ER308_13630"/>
<dbReference type="EMBL" id="CP036402">
    <property type="protein sequence ID" value="QBI20501.1"/>
    <property type="molecule type" value="Genomic_DNA"/>
</dbReference>
<dbReference type="InterPro" id="IPR019468">
    <property type="entry name" value="AdenyloSucc_lyase_C"/>
</dbReference>
<dbReference type="NCBIfam" id="TIGR02426">
    <property type="entry name" value="protocat_pcaB"/>
    <property type="match status" value="1"/>
</dbReference>
<dbReference type="SMART" id="SM00998">
    <property type="entry name" value="ADSL_C"/>
    <property type="match status" value="1"/>
</dbReference>
<dbReference type="GO" id="GO:0019619">
    <property type="term" value="P:3,4-dihydroxybenzoate catabolic process"/>
    <property type="evidence" value="ECO:0007669"/>
    <property type="project" value="InterPro"/>
</dbReference>
<sequence>MTDREHDWGAGLHDVPQALHTTPEMRRIFEGPERVRRMFAFEAALARAESRAGLVPPEVAERIASAAEDPRDLDLTGLSEQARVSGVITVPVIAALRERVDDEARRYVHLGATSQDLVDTVMVLQAREALGVLIDDLLAIGDACAELASRHAATPMIGRTLMQQAIPITFGLKAAQWLAAADGQARRLADLVDRELALQFGGAAGTLASLGEDGPRVAELLGEELDLPVPDLPWHSDRSRVATVGSALAVTAGAMAKIGYDVVLLMQNEVAEAVEDAAGGKGRSSAMPHKRNPTETLATLASQRLAHGHVTTLLGGMTIEHERSVGSWQTEWTTVPALFEVTGSAVAGIRATLAGLDVRADRMRATIDAAGGLPMAESLARALTPALGAEEAHHIVSELSERAVAAGAHLADAAAEDTRVTAHLPDEALATALDPLSYRGSADVFVERALSGHRRTREALRRS</sequence>
<dbReference type="GO" id="GO:0016829">
    <property type="term" value="F:lyase activity"/>
    <property type="evidence" value="ECO:0007669"/>
    <property type="project" value="UniProtKB-KW"/>
</dbReference>
<dbReference type="Proteomes" id="UP000291469">
    <property type="component" value="Chromosome"/>
</dbReference>
<dbReference type="Pfam" id="PF10397">
    <property type="entry name" value="ADSL_C"/>
    <property type="match status" value="1"/>
</dbReference>
<dbReference type="Gene3D" id="1.10.40.30">
    <property type="entry name" value="Fumarase/aspartase (C-terminal domain)"/>
    <property type="match status" value="1"/>
</dbReference>
<dbReference type="Pfam" id="PF00206">
    <property type="entry name" value="Lyase_1"/>
    <property type="match status" value="1"/>
</dbReference>
<name>A0A411YHA5_9ACTN</name>
<keyword evidence="5" id="KW-1185">Reference proteome</keyword>
<accession>A0A411YHA5</accession>
<feature type="domain" description="Adenylosuccinate lyase C-terminal" evidence="3">
    <location>
        <begin position="371"/>
        <end position="450"/>
    </location>
</feature>
<dbReference type="Gene3D" id="1.20.200.10">
    <property type="entry name" value="Fumarase/aspartase (Central domain)"/>
    <property type="match status" value="1"/>
</dbReference>
<comment type="similarity">
    <text evidence="2">Belongs to the class-II fumarase/aspartase family.</text>
</comment>
<dbReference type="InterPro" id="IPR008948">
    <property type="entry name" value="L-Aspartase-like"/>
</dbReference>
<dbReference type="InterPro" id="IPR022761">
    <property type="entry name" value="Fumarate_lyase_N"/>
</dbReference>
<proteinExistence type="inferred from homology"/>
<dbReference type="InterPro" id="IPR000362">
    <property type="entry name" value="Fumarate_lyase_fam"/>
</dbReference>
<dbReference type="EC" id="5.5.1.2" evidence="4"/>
<dbReference type="InterPro" id="IPR012789">
    <property type="entry name" value="Protocat_PcaB-like"/>
</dbReference>
<dbReference type="PANTHER" id="PTHR43172:SF2">
    <property type="entry name" value="ADENYLOSUCCINATE LYASE C-TERMINAL DOMAIN-CONTAINING PROTEIN"/>
    <property type="match status" value="1"/>
</dbReference>
<evidence type="ECO:0000256" key="1">
    <source>
        <dbReference type="ARBA" id="ARBA00023239"/>
    </source>
</evidence>
<dbReference type="GO" id="GO:0047472">
    <property type="term" value="F:3-carboxy-cis,cis-muconate cycloisomerase activity"/>
    <property type="evidence" value="ECO:0007669"/>
    <property type="project" value="UniProtKB-EC"/>
</dbReference>
<evidence type="ECO:0000313" key="5">
    <source>
        <dbReference type="Proteomes" id="UP000291469"/>
    </source>
</evidence>
<dbReference type="OrthoDB" id="9768878at2"/>
<dbReference type="RefSeq" id="WP_131155497.1">
    <property type="nucleotide sequence ID" value="NZ_CP036402.1"/>
</dbReference>